<accession>A0ABN2NT76</accession>
<protein>
    <submittedName>
        <fullName evidence="2">Antitoxin</fullName>
    </submittedName>
</protein>
<gene>
    <name evidence="2" type="ORF">GCM10009688_00080</name>
</gene>
<dbReference type="Proteomes" id="UP001500784">
    <property type="component" value="Unassembled WGS sequence"/>
</dbReference>
<keyword evidence="3" id="KW-1185">Reference proteome</keyword>
<evidence type="ECO:0000313" key="3">
    <source>
        <dbReference type="Proteomes" id="UP001500784"/>
    </source>
</evidence>
<sequence length="85" mass="8733">MSAFDELKGKAGLLKDKAAGFVGENADKVKGGIDKAGDFVDQKTGGKYSDKIDGIQGKASEAVDNLDRKQGPDTGNPPGQTPPAV</sequence>
<evidence type="ECO:0000313" key="2">
    <source>
        <dbReference type="EMBL" id="GAA1900745.1"/>
    </source>
</evidence>
<name>A0ABN2NT76_9MICC</name>
<dbReference type="InterPro" id="IPR028037">
    <property type="entry name" value="Antitoxin_Rv0909/MT0933"/>
</dbReference>
<comment type="caution">
    <text evidence="2">The sequence shown here is derived from an EMBL/GenBank/DDBJ whole genome shotgun (WGS) entry which is preliminary data.</text>
</comment>
<reference evidence="2 3" key="1">
    <citation type="journal article" date="2019" name="Int. J. Syst. Evol. Microbiol.">
        <title>The Global Catalogue of Microorganisms (GCM) 10K type strain sequencing project: providing services to taxonomists for standard genome sequencing and annotation.</title>
        <authorList>
            <consortium name="The Broad Institute Genomics Platform"/>
            <consortium name="The Broad Institute Genome Sequencing Center for Infectious Disease"/>
            <person name="Wu L."/>
            <person name="Ma J."/>
        </authorList>
    </citation>
    <scope>NUCLEOTIDE SEQUENCE [LARGE SCALE GENOMIC DNA]</scope>
    <source>
        <strain evidence="2 3">JCM 13316</strain>
    </source>
</reference>
<evidence type="ECO:0000256" key="1">
    <source>
        <dbReference type="SAM" id="MobiDB-lite"/>
    </source>
</evidence>
<proteinExistence type="predicted"/>
<dbReference type="Pfam" id="PF14013">
    <property type="entry name" value="MT0933_antitox"/>
    <property type="match status" value="1"/>
</dbReference>
<organism evidence="2 3">
    <name type="scientific">Arthrobacter gandavensis</name>
    <dbReference type="NCBI Taxonomy" id="169960"/>
    <lineage>
        <taxon>Bacteria</taxon>
        <taxon>Bacillati</taxon>
        <taxon>Actinomycetota</taxon>
        <taxon>Actinomycetes</taxon>
        <taxon>Micrococcales</taxon>
        <taxon>Micrococcaceae</taxon>
        <taxon>Arthrobacter</taxon>
    </lineage>
</organism>
<dbReference type="EMBL" id="BAAALV010000001">
    <property type="protein sequence ID" value="GAA1900745.1"/>
    <property type="molecule type" value="Genomic_DNA"/>
</dbReference>
<dbReference type="RefSeq" id="WP_152228332.1">
    <property type="nucleotide sequence ID" value="NZ_BAAALV010000001.1"/>
</dbReference>
<feature type="region of interest" description="Disordered" evidence="1">
    <location>
        <begin position="39"/>
        <end position="85"/>
    </location>
</feature>